<evidence type="ECO:0000259" key="9">
    <source>
        <dbReference type="Pfam" id="PF14845"/>
    </source>
</evidence>
<organism evidence="10 11">
    <name type="scientific">Rhododendron simsii</name>
    <name type="common">Sims's rhododendron</name>
    <dbReference type="NCBI Taxonomy" id="118357"/>
    <lineage>
        <taxon>Eukaryota</taxon>
        <taxon>Viridiplantae</taxon>
        <taxon>Streptophyta</taxon>
        <taxon>Embryophyta</taxon>
        <taxon>Tracheophyta</taxon>
        <taxon>Spermatophyta</taxon>
        <taxon>Magnoliopsida</taxon>
        <taxon>eudicotyledons</taxon>
        <taxon>Gunneridae</taxon>
        <taxon>Pentapetalae</taxon>
        <taxon>asterids</taxon>
        <taxon>Ericales</taxon>
        <taxon>Ericaceae</taxon>
        <taxon>Ericoideae</taxon>
        <taxon>Rhodoreae</taxon>
        <taxon>Rhododendron</taxon>
    </lineage>
</organism>
<comment type="caution">
    <text evidence="10">The sequence shown here is derived from an EMBL/GenBank/DDBJ whole genome shotgun (WGS) entry which is preliminary data.</text>
</comment>
<dbReference type="GO" id="GO:0004563">
    <property type="term" value="F:beta-N-acetylhexosaminidase activity"/>
    <property type="evidence" value="ECO:0007669"/>
    <property type="project" value="UniProtKB-EC"/>
</dbReference>
<reference evidence="10" key="1">
    <citation type="submission" date="2019-11" db="EMBL/GenBank/DDBJ databases">
        <authorList>
            <person name="Liu Y."/>
            <person name="Hou J."/>
            <person name="Li T.-Q."/>
            <person name="Guan C.-H."/>
            <person name="Wu X."/>
            <person name="Wu H.-Z."/>
            <person name="Ling F."/>
            <person name="Zhang R."/>
            <person name="Shi X.-G."/>
            <person name="Ren J.-P."/>
            <person name="Chen E.-F."/>
            <person name="Sun J.-M."/>
        </authorList>
    </citation>
    <scope>NUCLEOTIDE SEQUENCE</scope>
    <source>
        <strain evidence="10">Adult_tree_wgs_1</strain>
        <tissue evidence="10">Leaves</tissue>
    </source>
</reference>
<dbReference type="GO" id="GO:0016020">
    <property type="term" value="C:membrane"/>
    <property type="evidence" value="ECO:0007669"/>
    <property type="project" value="TreeGrafter"/>
</dbReference>
<evidence type="ECO:0000256" key="1">
    <source>
        <dbReference type="ARBA" id="ARBA00001231"/>
    </source>
</evidence>
<feature type="active site" description="Proton donor" evidence="7">
    <location>
        <position position="454"/>
    </location>
</feature>
<dbReference type="GO" id="GO:0005975">
    <property type="term" value="P:carbohydrate metabolic process"/>
    <property type="evidence" value="ECO:0007669"/>
    <property type="project" value="InterPro"/>
</dbReference>
<keyword evidence="4" id="KW-0378">Hydrolase</keyword>
<feature type="domain" description="Beta-hexosaminidase eukaryotic type N-terminal" evidence="9">
    <location>
        <begin position="46"/>
        <end position="187"/>
    </location>
</feature>
<evidence type="ECO:0000259" key="8">
    <source>
        <dbReference type="Pfam" id="PF00728"/>
    </source>
</evidence>
<comment type="catalytic activity">
    <reaction evidence="1">
        <text>Hydrolysis of terminal non-reducing N-acetyl-D-hexosamine residues in N-acetyl-beta-D-hexosaminides.</text>
        <dbReference type="EC" id="3.2.1.52"/>
    </reaction>
</comment>
<evidence type="ECO:0000256" key="4">
    <source>
        <dbReference type="ARBA" id="ARBA00022801"/>
    </source>
</evidence>
<evidence type="ECO:0000256" key="2">
    <source>
        <dbReference type="ARBA" id="ARBA00006285"/>
    </source>
</evidence>
<evidence type="ECO:0000313" key="10">
    <source>
        <dbReference type="EMBL" id="KAF7116108.1"/>
    </source>
</evidence>
<proteinExistence type="inferred from homology"/>
<dbReference type="EC" id="3.2.1.52" evidence="3"/>
<gene>
    <name evidence="10" type="ORF">RHSIM_RhsimUnG0038100</name>
</gene>
<dbReference type="InterPro" id="IPR029019">
    <property type="entry name" value="HEX_eukaryotic_N"/>
</dbReference>
<protein>
    <recommendedName>
        <fullName evidence="3">beta-N-acetylhexosaminidase</fullName>
        <ecNumber evidence="3">3.2.1.52</ecNumber>
    </recommendedName>
</protein>
<feature type="domain" description="Glycoside hydrolase family 20 catalytic" evidence="8">
    <location>
        <begin position="212"/>
        <end position="243"/>
    </location>
</feature>
<evidence type="ECO:0000256" key="5">
    <source>
        <dbReference type="ARBA" id="ARBA00023180"/>
    </source>
</evidence>
<keyword evidence="11" id="KW-1185">Reference proteome</keyword>
<evidence type="ECO:0000256" key="6">
    <source>
        <dbReference type="ARBA" id="ARBA00023295"/>
    </source>
</evidence>
<dbReference type="AlphaFoldDB" id="A0A834FW93"/>
<accession>A0A834FW93</accession>
<keyword evidence="5" id="KW-0325">Glycoprotein</keyword>
<feature type="domain" description="Glycoside hydrolase family 20 catalytic" evidence="8">
    <location>
        <begin position="621"/>
        <end position="666"/>
    </location>
</feature>
<feature type="domain" description="Glycoside hydrolase family 20 catalytic" evidence="8">
    <location>
        <begin position="292"/>
        <end position="555"/>
    </location>
</feature>
<evidence type="ECO:0000313" key="11">
    <source>
        <dbReference type="Proteomes" id="UP000626092"/>
    </source>
</evidence>
<keyword evidence="6" id="KW-0326">Glycosidase</keyword>
<dbReference type="SUPFAM" id="SSF55545">
    <property type="entry name" value="beta-N-acetylhexosaminidase-like domain"/>
    <property type="match status" value="1"/>
</dbReference>
<dbReference type="Gene3D" id="3.30.379.10">
    <property type="entry name" value="Chitobiase/beta-hexosaminidase domain 2-like"/>
    <property type="match status" value="1"/>
</dbReference>
<dbReference type="PRINTS" id="PR00738">
    <property type="entry name" value="GLHYDRLASE20"/>
</dbReference>
<dbReference type="PANTHER" id="PTHR22600:SF21">
    <property type="entry name" value="BETA-HEXOSAMINIDASE A"/>
    <property type="match status" value="1"/>
</dbReference>
<dbReference type="OrthoDB" id="428480at2759"/>
<dbReference type="GO" id="GO:0030203">
    <property type="term" value="P:glycosaminoglycan metabolic process"/>
    <property type="evidence" value="ECO:0007669"/>
    <property type="project" value="TreeGrafter"/>
</dbReference>
<dbReference type="Gene3D" id="3.20.20.80">
    <property type="entry name" value="Glycosidases"/>
    <property type="match status" value="3"/>
</dbReference>
<name>A0A834FW93_RHOSS</name>
<comment type="similarity">
    <text evidence="2">Belongs to the glycosyl hydrolase 20 family.</text>
</comment>
<dbReference type="Pfam" id="PF14845">
    <property type="entry name" value="Glycohydro_20b2"/>
    <property type="match status" value="1"/>
</dbReference>
<dbReference type="SUPFAM" id="SSF51445">
    <property type="entry name" value="(Trans)glycosidases"/>
    <property type="match status" value="3"/>
</dbReference>
<dbReference type="InterPro" id="IPR025705">
    <property type="entry name" value="Beta_hexosaminidase_sua/sub"/>
</dbReference>
<dbReference type="InterPro" id="IPR029018">
    <property type="entry name" value="Hex-like_dom2"/>
</dbReference>
<dbReference type="InterPro" id="IPR017853">
    <property type="entry name" value="GH"/>
</dbReference>
<evidence type="ECO:0000256" key="3">
    <source>
        <dbReference type="ARBA" id="ARBA00012663"/>
    </source>
</evidence>
<dbReference type="PANTHER" id="PTHR22600">
    <property type="entry name" value="BETA-HEXOSAMINIDASE"/>
    <property type="match status" value="1"/>
</dbReference>
<dbReference type="Pfam" id="PF00728">
    <property type="entry name" value="Glyco_hydro_20"/>
    <property type="match status" value="3"/>
</dbReference>
<dbReference type="Proteomes" id="UP000626092">
    <property type="component" value="Unassembled WGS sequence"/>
</dbReference>
<dbReference type="InterPro" id="IPR015883">
    <property type="entry name" value="Glyco_hydro_20_cat"/>
</dbReference>
<sequence>MNSIPSLPCKFQSSNFVMVKLVVGVLFLGLVFQLVVSSVDIDSLNIWPMPHSVSYGHQVLYMSKDFELRTEGSKYPDESGILKDGFSRFLYVIRASHVVDGNVSDSQQSLVLQGINVLISSVDDELQYGIDESYKLSIASSGDPVYAHLEVSFQLLHFRWFTQSHNYILQAQTVYGALHGLQTFSQLCEFNFHTRLIEVRQTPWDISDQPRFPYRGLLIDTSRHYLPLPIIKKVVDSMTYTKLVDVVKRQTILPEIALIKENLSFAICLCFASGYWNFWVSSLSLTEVELTFSSLQVNVLHWHIVDSQSFPLEIPSYPKLWNGAYSIPERYTMADAAEVVRQVISAFFCRLNGYMIPNLCFVDFLYSKVIPELSSNNFSFCSYAQRRGINVLAEIDVPGHAQSWGTGYPILWPSQDCQQPLDVSNEFTFQVIDGILSDLSKVFKFKYVHLGGDEVNTDSDATLTLDCWETTPHVNDWTIVVAFVILYFHISAKLVTLVFRLQKQGMNASQGYEYFVLRAQEIASSHGYECINWEETFRTFGDKLNRKTVVHNWYALKILVPSNLISLFVTYQCGLEKRWCRPCWCCGASGCTGLRCVVSRHKWYLDTWIPFGLNSIHMNQLTSQPQQQELVIGGEVCMWGETVDGSDIEQTIWPRAAAAAERLWTPYEKLAKDPAQVIGRLTQFRCLLNQRGVAAAPLTGYGRGAPREPGSCYMQ</sequence>
<dbReference type="EMBL" id="WJXA01000094">
    <property type="protein sequence ID" value="KAF7116108.1"/>
    <property type="molecule type" value="Genomic_DNA"/>
</dbReference>
<evidence type="ECO:0000256" key="7">
    <source>
        <dbReference type="PIRSR" id="PIRSR625705-1"/>
    </source>
</evidence>